<organism evidence="1 2">
    <name type="scientific">Athelia psychrophila</name>
    <dbReference type="NCBI Taxonomy" id="1759441"/>
    <lineage>
        <taxon>Eukaryota</taxon>
        <taxon>Fungi</taxon>
        <taxon>Dikarya</taxon>
        <taxon>Basidiomycota</taxon>
        <taxon>Agaricomycotina</taxon>
        <taxon>Agaricomycetes</taxon>
        <taxon>Agaricomycetidae</taxon>
        <taxon>Atheliales</taxon>
        <taxon>Atheliaceae</taxon>
        <taxon>Athelia</taxon>
    </lineage>
</organism>
<proteinExistence type="predicted"/>
<gene>
    <name evidence="1" type="ORF">FIBSPDRAFT_13474</name>
</gene>
<dbReference type="EMBL" id="KV417480">
    <property type="protein sequence ID" value="KZP34658.1"/>
    <property type="molecule type" value="Genomic_DNA"/>
</dbReference>
<reference evidence="1 2" key="1">
    <citation type="journal article" date="2016" name="Mol. Biol. Evol.">
        <title>Comparative Genomics of Early-Diverging Mushroom-Forming Fungi Provides Insights into the Origins of Lignocellulose Decay Capabilities.</title>
        <authorList>
            <person name="Nagy L.G."/>
            <person name="Riley R."/>
            <person name="Tritt A."/>
            <person name="Adam C."/>
            <person name="Daum C."/>
            <person name="Floudas D."/>
            <person name="Sun H."/>
            <person name="Yadav J.S."/>
            <person name="Pangilinan J."/>
            <person name="Larsson K.H."/>
            <person name="Matsuura K."/>
            <person name="Barry K."/>
            <person name="Labutti K."/>
            <person name="Kuo R."/>
            <person name="Ohm R.A."/>
            <person name="Bhattacharya S.S."/>
            <person name="Shirouzu T."/>
            <person name="Yoshinaga Y."/>
            <person name="Martin F.M."/>
            <person name="Grigoriev I.V."/>
            <person name="Hibbett D.S."/>
        </authorList>
    </citation>
    <scope>NUCLEOTIDE SEQUENCE [LARGE SCALE GENOMIC DNA]</scope>
    <source>
        <strain evidence="1 2">CBS 109695</strain>
    </source>
</reference>
<evidence type="ECO:0000313" key="2">
    <source>
        <dbReference type="Proteomes" id="UP000076532"/>
    </source>
</evidence>
<accession>A0A166XCW3</accession>
<dbReference type="AlphaFoldDB" id="A0A166XCW3"/>
<dbReference type="Proteomes" id="UP000076532">
    <property type="component" value="Unassembled WGS sequence"/>
</dbReference>
<name>A0A166XCW3_9AGAM</name>
<keyword evidence="2" id="KW-1185">Reference proteome</keyword>
<protein>
    <submittedName>
        <fullName evidence="1">Uncharacterized protein</fullName>
    </submittedName>
</protein>
<evidence type="ECO:0000313" key="1">
    <source>
        <dbReference type="EMBL" id="KZP34658.1"/>
    </source>
</evidence>
<sequence>MLGHIDNISHRLRSSAKVILVLWSDLATLVFRTAFSTFQPSTSLWSGSTNDNHLPALVSSAPSASHLLAGHQSDLVSLLSAFKQRLPASPQAILPAALSWPLSAANLVTPSMGAIQSAPFTRGSSQPAEFTLSHPLVS</sequence>